<dbReference type="GeneID" id="36842235"/>
<reference evidence="2" key="1">
    <citation type="journal article" date="2018" name="Nat. Commun.">
        <title>Diversity and evolution of the emerging Pandoraviridae family.</title>
        <authorList>
            <person name="Legendre M."/>
            <person name="Fabre E."/>
            <person name="Poirot O."/>
            <person name="Jeudy S."/>
            <person name="Lartigue A."/>
            <person name="Alempic J.M."/>
            <person name="Beucher L."/>
            <person name="Philippe N."/>
            <person name="Bertaux L."/>
            <person name="Christo-Foroux E."/>
            <person name="Labadie K."/>
            <person name="Coute Y."/>
            <person name="Abergel C."/>
            <person name="Claverie J.M."/>
        </authorList>
    </citation>
    <scope>NUCLEOTIDE SEQUENCE [LARGE SCALE GENOMIC DNA]</scope>
    <source>
        <strain evidence="2">Neocaledonia</strain>
    </source>
</reference>
<protein>
    <submittedName>
        <fullName evidence="2">F-box domain containing protein</fullName>
    </submittedName>
</protein>
<dbReference type="RefSeq" id="YP_009482248.1">
    <property type="nucleotide sequence ID" value="NC_037666.1"/>
</dbReference>
<dbReference type="SUPFAM" id="SSF81383">
    <property type="entry name" value="F-box domain"/>
    <property type="match status" value="1"/>
</dbReference>
<name>A0A2U7UD08_9VIRU</name>
<accession>A0A2U7UD08</accession>
<feature type="domain" description="F-box" evidence="1">
    <location>
        <begin position="7"/>
        <end position="46"/>
    </location>
</feature>
<dbReference type="Proteomes" id="UP000249287">
    <property type="component" value="Segment"/>
</dbReference>
<sequence>MIECFADEILLAVAACLDARSLCALQATCVRFDRIARDPHVWRLLFARDFAVLFRAPLLWSPHAPLVDDDWPPEARTLYGHVQRCVSVPPPSPAGAGLPPPLARAFAVGKDWSWVYRACALAFAHKSGRCVWIGAVHASHGYGAAIKLCKKRWRVMQWTEHAPGWSVRHAAQSFKCQVGDFCYTRVVRGAPLWHVSGAECGASLPGLEGARSLSVQASDRERGRRTITALWEPPRPATVQVCYANGDVQVALGLRNAVGAEFVCSPHCPDARFAGRTFTGPWTVLCDPNILFHVGVLVPAPLHPDASAFWYYVLSGLVGWTDAERSLALKYTRLPCPPREIALAVAGALSAPGGPLHPAFSV</sequence>
<dbReference type="InterPro" id="IPR036047">
    <property type="entry name" value="F-box-like_dom_sf"/>
</dbReference>
<dbReference type="EMBL" id="MG011690">
    <property type="protein sequence ID" value="AVK76245.1"/>
    <property type="molecule type" value="Genomic_DNA"/>
</dbReference>
<evidence type="ECO:0000259" key="1">
    <source>
        <dbReference type="Pfam" id="PF12937"/>
    </source>
</evidence>
<dbReference type="InterPro" id="IPR001810">
    <property type="entry name" value="F-box_dom"/>
</dbReference>
<dbReference type="Gene3D" id="1.20.1280.50">
    <property type="match status" value="1"/>
</dbReference>
<organism evidence="2">
    <name type="scientific">Pandoravirus neocaledonia</name>
    <dbReference type="NCBI Taxonomy" id="2107708"/>
    <lineage>
        <taxon>Viruses</taxon>
        <taxon>Pandoravirus</taxon>
    </lineage>
</organism>
<evidence type="ECO:0000313" key="2">
    <source>
        <dbReference type="EMBL" id="AVK76245.1"/>
    </source>
</evidence>
<dbReference type="KEGG" id="vg:36842235"/>
<dbReference type="Pfam" id="PF12937">
    <property type="entry name" value="F-box-like"/>
    <property type="match status" value="1"/>
</dbReference>
<gene>
    <name evidence="2" type="ORF">pneo_cds_638</name>
</gene>
<proteinExistence type="predicted"/>